<reference evidence="1 2" key="2">
    <citation type="submission" date="2018-05" db="EMBL/GenBank/DDBJ databases">
        <authorList>
            <person name="Lanie J.A."/>
            <person name="Ng W.-L."/>
            <person name="Kazmierczak K.M."/>
            <person name="Andrzejewski T.M."/>
            <person name="Davidsen T.M."/>
            <person name="Wayne K.J."/>
            <person name="Tettelin H."/>
            <person name="Glass J.I."/>
            <person name="Rusch D."/>
            <person name="Podicherti R."/>
            <person name="Tsui H.-C.T."/>
            <person name="Winkler M.E."/>
        </authorList>
    </citation>
    <scope>NUCLEOTIDE SEQUENCE [LARGE SCALE GENOMIC DNA]</scope>
    <source>
        <strain evidence="1 2">C305</strain>
    </source>
</reference>
<organism evidence="1 2">
    <name type="scientific">Brumimicrobium oceani</name>
    <dbReference type="NCBI Taxonomy" id="2100725"/>
    <lineage>
        <taxon>Bacteria</taxon>
        <taxon>Pseudomonadati</taxon>
        <taxon>Bacteroidota</taxon>
        <taxon>Flavobacteriia</taxon>
        <taxon>Flavobacteriales</taxon>
        <taxon>Crocinitomicaceae</taxon>
        <taxon>Brumimicrobium</taxon>
    </lineage>
</organism>
<dbReference type="RefSeq" id="WP_109360803.1">
    <property type="nucleotide sequence ID" value="NZ_QFRJ01000021.1"/>
</dbReference>
<proteinExistence type="predicted"/>
<reference evidence="1 2" key="1">
    <citation type="submission" date="2018-05" db="EMBL/GenBank/DDBJ databases">
        <title>Brumimicrobium oceani sp. nov., isolated from coastal sediment.</title>
        <authorList>
            <person name="Kou Y."/>
        </authorList>
    </citation>
    <scope>NUCLEOTIDE SEQUENCE [LARGE SCALE GENOMIC DNA]</scope>
    <source>
        <strain evidence="1 2">C305</strain>
    </source>
</reference>
<evidence type="ECO:0000313" key="1">
    <source>
        <dbReference type="EMBL" id="PWH81261.1"/>
    </source>
</evidence>
<dbReference type="AlphaFoldDB" id="A0A2U2X0G2"/>
<gene>
    <name evidence="1" type="ORF">DIT68_15825</name>
</gene>
<evidence type="ECO:0000313" key="2">
    <source>
        <dbReference type="Proteomes" id="UP000245370"/>
    </source>
</evidence>
<keyword evidence="2" id="KW-1185">Reference proteome</keyword>
<dbReference type="InterPro" id="IPR045470">
    <property type="entry name" value="DUF6495"/>
</dbReference>
<name>A0A2U2X0G2_9FLAO</name>
<sequence length="155" mass="17922">MKYTRLPLKDLKDLEKEFVDFLAVNGIPADEWVKLKENDTQKVEGIIDQFSDVIWEGVLRKTELVELRRKDILTVCKVVEGELSTLVIKTYDENIDLTQADEIAKALANLENYEVNVRVDPITKLATEQLFELLQIGFYISKDAQYSELIDKLKK</sequence>
<accession>A0A2U2X0G2</accession>
<dbReference type="EMBL" id="QFRJ01000021">
    <property type="protein sequence ID" value="PWH81261.1"/>
    <property type="molecule type" value="Genomic_DNA"/>
</dbReference>
<dbReference type="Proteomes" id="UP000245370">
    <property type="component" value="Unassembled WGS sequence"/>
</dbReference>
<comment type="caution">
    <text evidence="1">The sequence shown here is derived from an EMBL/GenBank/DDBJ whole genome shotgun (WGS) entry which is preliminary data.</text>
</comment>
<dbReference type="OrthoDB" id="956723at2"/>
<dbReference type="Pfam" id="PF20105">
    <property type="entry name" value="DUF6495"/>
    <property type="match status" value="1"/>
</dbReference>
<protein>
    <submittedName>
        <fullName evidence="1">Uncharacterized protein</fullName>
    </submittedName>
</protein>